<name>A0A0D9S049_CHLSB</name>
<sequence length="54" mass="5969">YASIFLCCMTPGEILISFLTLVQIAYAKGRGCNTPGRGAAACVWHENSQEERKY</sequence>
<feature type="signal peptide" evidence="1">
    <location>
        <begin position="1"/>
        <end position="27"/>
    </location>
</feature>
<proteinExistence type="predicted"/>
<protein>
    <submittedName>
        <fullName evidence="2">Uncharacterized protein</fullName>
    </submittedName>
</protein>
<dbReference type="Bgee" id="ENSCSAG00000018222">
    <property type="expression patterns" value="Expressed in blood"/>
</dbReference>
<keyword evidence="3" id="KW-1185">Reference proteome</keyword>
<dbReference type="eggNOG" id="ENOG502TEYH">
    <property type="taxonomic scope" value="Eukaryota"/>
</dbReference>
<keyword evidence="1" id="KW-0732">Signal</keyword>
<evidence type="ECO:0000313" key="2">
    <source>
        <dbReference type="Ensembl" id="ENSCSAP00000014238.1"/>
    </source>
</evidence>
<dbReference type="Ensembl" id="ENSCSAT00000016319.1">
    <property type="protein sequence ID" value="ENSCSAP00000014238.1"/>
    <property type="gene ID" value="ENSCSAG00000018222.1"/>
</dbReference>
<feature type="chain" id="PRO_5002346398" evidence="1">
    <location>
        <begin position="28"/>
        <end position="54"/>
    </location>
</feature>
<evidence type="ECO:0000256" key="1">
    <source>
        <dbReference type="SAM" id="SignalP"/>
    </source>
</evidence>
<accession>A0A0D9S049</accession>
<reference evidence="2 3" key="1">
    <citation type="submission" date="2014-03" db="EMBL/GenBank/DDBJ databases">
        <authorList>
            <person name="Warren W."/>
            <person name="Wilson R.K."/>
        </authorList>
    </citation>
    <scope>NUCLEOTIDE SEQUENCE</scope>
</reference>
<dbReference type="EMBL" id="AQIB01127624">
    <property type="status" value="NOT_ANNOTATED_CDS"/>
    <property type="molecule type" value="Genomic_DNA"/>
</dbReference>
<organism evidence="2 3">
    <name type="scientific">Chlorocebus sabaeus</name>
    <name type="common">Green monkey</name>
    <name type="synonym">Simia sabaea</name>
    <dbReference type="NCBI Taxonomy" id="60711"/>
    <lineage>
        <taxon>Eukaryota</taxon>
        <taxon>Metazoa</taxon>
        <taxon>Chordata</taxon>
        <taxon>Craniata</taxon>
        <taxon>Vertebrata</taxon>
        <taxon>Euteleostomi</taxon>
        <taxon>Mammalia</taxon>
        <taxon>Eutheria</taxon>
        <taxon>Euarchontoglires</taxon>
        <taxon>Primates</taxon>
        <taxon>Haplorrhini</taxon>
        <taxon>Catarrhini</taxon>
        <taxon>Cercopithecidae</taxon>
        <taxon>Cercopithecinae</taxon>
        <taxon>Chlorocebus</taxon>
    </lineage>
</organism>
<reference evidence="2" key="2">
    <citation type="submission" date="2025-08" db="UniProtKB">
        <authorList>
            <consortium name="Ensembl"/>
        </authorList>
    </citation>
    <scope>IDENTIFICATION</scope>
</reference>
<evidence type="ECO:0000313" key="3">
    <source>
        <dbReference type="Proteomes" id="UP000029965"/>
    </source>
</evidence>
<reference evidence="2" key="3">
    <citation type="submission" date="2025-09" db="UniProtKB">
        <authorList>
            <consortium name="Ensembl"/>
        </authorList>
    </citation>
    <scope>IDENTIFICATION</scope>
</reference>
<dbReference type="Proteomes" id="UP000029965">
    <property type="component" value="Chromosome 18"/>
</dbReference>
<dbReference type="AlphaFoldDB" id="A0A0D9S049"/>